<keyword evidence="3" id="KW-0285">Flavoprotein</keyword>
<keyword evidence="9" id="KW-1185">Reference proteome</keyword>
<evidence type="ECO:0000256" key="4">
    <source>
        <dbReference type="ARBA" id="ARBA00022827"/>
    </source>
</evidence>
<evidence type="ECO:0000259" key="6">
    <source>
        <dbReference type="Pfam" id="PF01266"/>
    </source>
</evidence>
<dbReference type="InterPro" id="IPR000447">
    <property type="entry name" value="G3P_DH_FAD-dep"/>
</dbReference>
<dbReference type="SUPFAM" id="SSF51905">
    <property type="entry name" value="FAD/NAD(P)-binding domain"/>
    <property type="match status" value="1"/>
</dbReference>
<evidence type="ECO:0000256" key="2">
    <source>
        <dbReference type="ARBA" id="ARBA00007330"/>
    </source>
</evidence>
<dbReference type="InterPro" id="IPR031656">
    <property type="entry name" value="DAO_C"/>
</dbReference>
<dbReference type="AlphaFoldDB" id="A0A917MAN6"/>
<evidence type="ECO:0000259" key="7">
    <source>
        <dbReference type="Pfam" id="PF16901"/>
    </source>
</evidence>
<comment type="similarity">
    <text evidence="2">Belongs to the FAD-dependent glycerol-3-phosphate dehydrogenase family.</text>
</comment>
<dbReference type="SUPFAM" id="SSF54373">
    <property type="entry name" value="FAD-linked reductases, C-terminal domain"/>
    <property type="match status" value="1"/>
</dbReference>
<dbReference type="Pfam" id="PF01266">
    <property type="entry name" value="DAO"/>
    <property type="match status" value="1"/>
</dbReference>
<dbReference type="Gene3D" id="1.10.8.870">
    <property type="entry name" value="Alpha-glycerophosphate oxidase, cap domain"/>
    <property type="match status" value="1"/>
</dbReference>
<dbReference type="GO" id="GO:0004368">
    <property type="term" value="F:glycerol-3-phosphate dehydrogenase (quinone) activity"/>
    <property type="evidence" value="ECO:0007669"/>
    <property type="project" value="InterPro"/>
</dbReference>
<reference evidence="8" key="2">
    <citation type="submission" date="2020-09" db="EMBL/GenBank/DDBJ databases">
        <authorList>
            <person name="Sun Q."/>
            <person name="Zhou Y."/>
        </authorList>
    </citation>
    <scope>NUCLEOTIDE SEQUENCE</scope>
    <source>
        <strain evidence="8">CGMCC 1.12195</strain>
    </source>
</reference>
<keyword evidence="4" id="KW-0274">FAD</keyword>
<dbReference type="EMBL" id="BMER01000002">
    <property type="protein sequence ID" value="GGG89716.1"/>
    <property type="molecule type" value="Genomic_DNA"/>
</dbReference>
<organism evidence="8 9">
    <name type="scientific">Parapedobacter pyrenivorans</name>
    <dbReference type="NCBI Taxonomy" id="1305674"/>
    <lineage>
        <taxon>Bacteria</taxon>
        <taxon>Pseudomonadati</taxon>
        <taxon>Bacteroidota</taxon>
        <taxon>Sphingobacteriia</taxon>
        <taxon>Sphingobacteriales</taxon>
        <taxon>Sphingobacteriaceae</taxon>
        <taxon>Parapedobacter</taxon>
    </lineage>
</organism>
<reference evidence="8" key="1">
    <citation type="journal article" date="2014" name="Int. J. Syst. Evol. Microbiol.">
        <title>Complete genome sequence of Corynebacterium casei LMG S-19264T (=DSM 44701T), isolated from a smear-ripened cheese.</title>
        <authorList>
            <consortium name="US DOE Joint Genome Institute (JGI-PGF)"/>
            <person name="Walter F."/>
            <person name="Albersmeier A."/>
            <person name="Kalinowski J."/>
            <person name="Ruckert C."/>
        </authorList>
    </citation>
    <scope>NUCLEOTIDE SEQUENCE</scope>
    <source>
        <strain evidence="8">CGMCC 1.12195</strain>
    </source>
</reference>
<dbReference type="InterPro" id="IPR006076">
    <property type="entry name" value="FAD-dep_OxRdtase"/>
</dbReference>
<comment type="caution">
    <text evidence="8">The sequence shown here is derived from an EMBL/GenBank/DDBJ whole genome shotgun (WGS) entry which is preliminary data.</text>
</comment>
<evidence type="ECO:0000313" key="9">
    <source>
        <dbReference type="Proteomes" id="UP000660862"/>
    </source>
</evidence>
<evidence type="ECO:0000256" key="3">
    <source>
        <dbReference type="ARBA" id="ARBA00022630"/>
    </source>
</evidence>
<dbReference type="GO" id="GO:0046168">
    <property type="term" value="P:glycerol-3-phosphate catabolic process"/>
    <property type="evidence" value="ECO:0007669"/>
    <property type="project" value="TreeGrafter"/>
</dbReference>
<comment type="cofactor">
    <cofactor evidence="1">
        <name>FAD</name>
        <dbReference type="ChEBI" id="CHEBI:57692"/>
    </cofactor>
</comment>
<evidence type="ECO:0000256" key="5">
    <source>
        <dbReference type="ARBA" id="ARBA00023002"/>
    </source>
</evidence>
<dbReference type="Gene3D" id="3.50.50.60">
    <property type="entry name" value="FAD/NAD(P)-binding domain"/>
    <property type="match status" value="1"/>
</dbReference>
<name>A0A917MAN6_9SPHI</name>
<feature type="domain" description="Alpha-glycerophosphate oxidase C-terminal" evidence="7">
    <location>
        <begin position="425"/>
        <end position="541"/>
    </location>
</feature>
<dbReference type="PANTHER" id="PTHR11985:SF15">
    <property type="entry name" value="GLYCEROL-3-PHOSPHATE DEHYDROGENASE, MITOCHONDRIAL"/>
    <property type="match status" value="1"/>
</dbReference>
<dbReference type="Gene3D" id="3.30.9.10">
    <property type="entry name" value="D-Amino Acid Oxidase, subunit A, domain 2"/>
    <property type="match status" value="1"/>
</dbReference>
<evidence type="ECO:0000313" key="8">
    <source>
        <dbReference type="EMBL" id="GGG89716.1"/>
    </source>
</evidence>
<evidence type="ECO:0000256" key="1">
    <source>
        <dbReference type="ARBA" id="ARBA00001974"/>
    </source>
</evidence>
<sequence length="568" mass="63101">MDMTRSRSETIARFQSQPEIPVLILGAGINGAGLLRELALQGIDALLVDKSDIAAGASSAPSRMIHGGLRYLENRETRLVRESLKERNLLLRNAPHYVKPLATTIPIFHRTSGIFNAMKVFLGLKGKSVNRGALLVKIGLTAYDWYTRRHRMMPKHRLWSKAESLRHRPALNPAVVATATYYDAWISYPERLCVELVNDALEINPQCAFLNYCSLAQLTPNGGVVLQDHLTGEAFEVKPEVVVNATGAWIDQTNLAMEGKTSFVGGTKGSHLVINNRELYEATQGQMLFYENAEGRICILFPIHGNVLVGSTDVRIDHPDKVVCEQWEVEYMLESVKQVFPSIDIKPSEIVFRFTGVRPLPHSGATVTAQISRDHTIQTLPPAGKRRFPVYSLVGGKWTTFRAFSAIAASQIAAYLNVPVIADSEQTPIGGGKGFPTTDLAKDAWLAKMKRLHPALADQRLEELLARYGTTAEAVCDFCGADEDRPLRALPDYTCREIEFLIRFEYVVHLDDLILRRTVMAFTGAVSRPLLEELATIFASVKGMPGIEAQEITRTITILQQKHQVNSN</sequence>
<dbReference type="PANTHER" id="PTHR11985">
    <property type="entry name" value="GLYCEROL-3-PHOSPHATE DEHYDROGENASE"/>
    <property type="match status" value="1"/>
</dbReference>
<proteinExistence type="inferred from homology"/>
<gene>
    <name evidence="8" type="ORF">GCM10007415_24930</name>
</gene>
<dbReference type="Proteomes" id="UP000660862">
    <property type="component" value="Unassembled WGS sequence"/>
</dbReference>
<accession>A0A917MAN6</accession>
<keyword evidence="5" id="KW-0560">Oxidoreductase</keyword>
<protein>
    <submittedName>
        <fullName evidence="8">Glycerol-3-phosphate dehydrogenase</fullName>
    </submittedName>
</protein>
<feature type="domain" description="FAD dependent oxidoreductase" evidence="6">
    <location>
        <begin position="22"/>
        <end position="363"/>
    </location>
</feature>
<dbReference type="InterPro" id="IPR036188">
    <property type="entry name" value="FAD/NAD-bd_sf"/>
</dbReference>
<dbReference type="InterPro" id="IPR038299">
    <property type="entry name" value="DAO_C_sf"/>
</dbReference>
<dbReference type="Pfam" id="PF16901">
    <property type="entry name" value="DAO_C"/>
    <property type="match status" value="1"/>
</dbReference>
<dbReference type="PRINTS" id="PR01001">
    <property type="entry name" value="FADG3PDH"/>
</dbReference>